<feature type="transmembrane region" description="Helical" evidence="6">
    <location>
        <begin position="30"/>
        <end position="49"/>
    </location>
</feature>
<dbReference type="RefSeq" id="WP_211851624.1">
    <property type="nucleotide sequence ID" value="NZ_JAAGBB010000006.1"/>
</dbReference>
<dbReference type="EMBL" id="JAAGBB010000006">
    <property type="protein sequence ID" value="MBR0664021.1"/>
    <property type="molecule type" value="Genomic_DNA"/>
</dbReference>
<dbReference type="NCBIfam" id="TIGR03954">
    <property type="entry name" value="integ_memb_HG"/>
    <property type="match status" value="1"/>
</dbReference>
<protein>
    <submittedName>
        <fullName evidence="8">DUF3817 domain-containing protein</fullName>
    </submittedName>
</protein>
<evidence type="ECO:0000256" key="3">
    <source>
        <dbReference type="ARBA" id="ARBA00022692"/>
    </source>
</evidence>
<reference evidence="9" key="1">
    <citation type="journal article" date="2021" name="Syst. Appl. Microbiol.">
        <title>Roseomonas hellenica sp. nov., isolated from roots of wild-growing Alkanna tinctoria.</title>
        <authorList>
            <person name="Rat A."/>
            <person name="Naranjo H.D."/>
            <person name="Lebbe L."/>
            <person name="Cnockaert M."/>
            <person name="Krigas N."/>
            <person name="Grigoriadou K."/>
            <person name="Maloupa E."/>
            <person name="Willems A."/>
        </authorList>
    </citation>
    <scope>NUCLEOTIDE SEQUENCE [LARGE SCALE GENOMIC DNA]</scope>
    <source>
        <strain evidence="9">LMG 31523</strain>
    </source>
</reference>
<accession>A0ABS5EUP3</accession>
<keyword evidence="5 6" id="KW-0472">Membrane</keyword>
<organism evidence="8 9">
    <name type="scientific">Plastoroseomonas hellenica</name>
    <dbReference type="NCBI Taxonomy" id="2687306"/>
    <lineage>
        <taxon>Bacteria</taxon>
        <taxon>Pseudomonadati</taxon>
        <taxon>Pseudomonadota</taxon>
        <taxon>Alphaproteobacteria</taxon>
        <taxon>Acetobacterales</taxon>
        <taxon>Acetobacteraceae</taxon>
        <taxon>Plastoroseomonas</taxon>
    </lineage>
</organism>
<comment type="caution">
    <text evidence="8">The sequence shown here is derived from an EMBL/GenBank/DDBJ whole genome shotgun (WGS) entry which is preliminary data.</text>
</comment>
<keyword evidence="2" id="KW-1003">Cell membrane</keyword>
<dbReference type="Pfam" id="PF12823">
    <property type="entry name" value="DUF3817"/>
    <property type="match status" value="1"/>
</dbReference>
<keyword evidence="3 6" id="KW-0812">Transmembrane</keyword>
<evidence type="ECO:0000256" key="5">
    <source>
        <dbReference type="ARBA" id="ARBA00023136"/>
    </source>
</evidence>
<keyword evidence="9" id="KW-1185">Reference proteome</keyword>
<proteinExistence type="predicted"/>
<evidence type="ECO:0000256" key="6">
    <source>
        <dbReference type="SAM" id="Phobius"/>
    </source>
</evidence>
<feature type="transmembrane region" description="Helical" evidence="6">
    <location>
        <begin position="94"/>
        <end position="112"/>
    </location>
</feature>
<dbReference type="Proteomes" id="UP001196870">
    <property type="component" value="Unassembled WGS sequence"/>
</dbReference>
<feature type="transmembrane region" description="Helical" evidence="6">
    <location>
        <begin position="61"/>
        <end position="82"/>
    </location>
</feature>
<evidence type="ECO:0000256" key="2">
    <source>
        <dbReference type="ARBA" id="ARBA00022475"/>
    </source>
</evidence>
<evidence type="ECO:0000256" key="1">
    <source>
        <dbReference type="ARBA" id="ARBA00004651"/>
    </source>
</evidence>
<gene>
    <name evidence="8" type="ORF">GXW71_06590</name>
</gene>
<evidence type="ECO:0000259" key="7">
    <source>
        <dbReference type="Pfam" id="PF12823"/>
    </source>
</evidence>
<evidence type="ECO:0000313" key="8">
    <source>
        <dbReference type="EMBL" id="MBR0664021.1"/>
    </source>
</evidence>
<comment type="subcellular location">
    <subcellularLocation>
        <location evidence="1">Cell membrane</location>
        <topology evidence="1">Multi-pass membrane protein</topology>
    </subcellularLocation>
</comment>
<dbReference type="InterPro" id="IPR023845">
    <property type="entry name" value="DUF3817_TM"/>
</dbReference>
<feature type="domain" description="DUF3817" evidence="7">
    <location>
        <begin position="25"/>
        <end position="106"/>
    </location>
</feature>
<keyword evidence="4 6" id="KW-1133">Transmembrane helix</keyword>
<evidence type="ECO:0000313" key="9">
    <source>
        <dbReference type="Proteomes" id="UP001196870"/>
    </source>
</evidence>
<name>A0ABS5EUP3_9PROT</name>
<sequence length="125" mass="12996">MQREKIAGRGAATAVADQAAERAQLRRLEIASVIEAATLLLLIGLAVPLKHLAGWEPGVKAMGPIHGLAFVAFAWTAMQTVAGGGWSRAEVARLFALAFLPFGGFLNLGLLSRKAAALQPGNVGP</sequence>
<evidence type="ECO:0000256" key="4">
    <source>
        <dbReference type="ARBA" id="ARBA00022989"/>
    </source>
</evidence>